<evidence type="ECO:0000313" key="2">
    <source>
        <dbReference type="EMBL" id="SVE58122.1"/>
    </source>
</evidence>
<dbReference type="EMBL" id="UINC01227302">
    <property type="protein sequence ID" value="SVE58122.1"/>
    <property type="molecule type" value="Genomic_DNA"/>
</dbReference>
<dbReference type="AlphaFoldDB" id="A0A383EMI2"/>
<sequence>MKVKQIFLKTIVQNREIIKFIVVGVLAVLIDGTTYALMVRALGFEHG</sequence>
<proteinExistence type="predicted"/>
<gene>
    <name evidence="2" type="ORF">METZ01_LOCUS510976</name>
</gene>
<keyword evidence="1" id="KW-0812">Transmembrane</keyword>
<feature type="transmembrane region" description="Helical" evidence="1">
    <location>
        <begin position="20"/>
        <end position="42"/>
    </location>
</feature>
<protein>
    <submittedName>
        <fullName evidence="2">Uncharacterized protein</fullName>
    </submittedName>
</protein>
<accession>A0A383EMI2</accession>
<organism evidence="2">
    <name type="scientific">marine metagenome</name>
    <dbReference type="NCBI Taxonomy" id="408172"/>
    <lineage>
        <taxon>unclassified sequences</taxon>
        <taxon>metagenomes</taxon>
        <taxon>ecological metagenomes</taxon>
    </lineage>
</organism>
<keyword evidence="1" id="KW-0472">Membrane</keyword>
<keyword evidence="1" id="KW-1133">Transmembrane helix</keyword>
<name>A0A383EMI2_9ZZZZ</name>
<reference evidence="2" key="1">
    <citation type="submission" date="2018-05" db="EMBL/GenBank/DDBJ databases">
        <authorList>
            <person name="Lanie J.A."/>
            <person name="Ng W.-L."/>
            <person name="Kazmierczak K.M."/>
            <person name="Andrzejewski T.M."/>
            <person name="Davidsen T.M."/>
            <person name="Wayne K.J."/>
            <person name="Tettelin H."/>
            <person name="Glass J.I."/>
            <person name="Rusch D."/>
            <person name="Podicherti R."/>
            <person name="Tsui H.-C.T."/>
            <person name="Winkler M.E."/>
        </authorList>
    </citation>
    <scope>NUCLEOTIDE SEQUENCE</scope>
</reference>
<evidence type="ECO:0000256" key="1">
    <source>
        <dbReference type="SAM" id="Phobius"/>
    </source>
</evidence>